<dbReference type="NCBIfam" id="TIGR03506">
    <property type="entry name" value="FlgEFG_subfam"/>
    <property type="match status" value="1"/>
</dbReference>
<protein>
    <submittedName>
        <fullName evidence="6">Flagellar basal-body rod protein FlgG</fullName>
    </submittedName>
</protein>
<evidence type="ECO:0000259" key="5">
    <source>
        <dbReference type="Pfam" id="PF22692"/>
    </source>
</evidence>
<dbReference type="Pfam" id="PF00460">
    <property type="entry name" value="Flg_bb_rod"/>
    <property type="match status" value="1"/>
</dbReference>
<accession>A0ABS2QC27</accession>
<keyword evidence="6" id="KW-0969">Cilium</keyword>
<proteinExistence type="inferred from homology"/>
<evidence type="ECO:0000313" key="7">
    <source>
        <dbReference type="Proteomes" id="UP000823486"/>
    </source>
</evidence>
<reference evidence="6 7" key="1">
    <citation type="submission" date="2021-01" db="EMBL/GenBank/DDBJ databases">
        <title>Genomic Encyclopedia of Type Strains, Phase IV (KMG-IV): sequencing the most valuable type-strain genomes for metagenomic binning, comparative biology and taxonomic classification.</title>
        <authorList>
            <person name="Goeker M."/>
        </authorList>
    </citation>
    <scope>NUCLEOTIDE SEQUENCE [LARGE SCALE GENOMIC DNA]</scope>
    <source>
        <strain evidence="6 7">DSM 105482</strain>
    </source>
</reference>
<dbReference type="PANTHER" id="PTHR30435">
    <property type="entry name" value="FLAGELLAR PROTEIN"/>
    <property type="match status" value="1"/>
</dbReference>
<dbReference type="InterPro" id="IPR037925">
    <property type="entry name" value="FlgE/F/G-like"/>
</dbReference>
<evidence type="ECO:0000259" key="4">
    <source>
        <dbReference type="Pfam" id="PF06429"/>
    </source>
</evidence>
<evidence type="ECO:0000256" key="2">
    <source>
        <dbReference type="RuleBase" id="RU362116"/>
    </source>
</evidence>
<comment type="subcellular location">
    <subcellularLocation>
        <location evidence="2">Bacterial flagellum basal body</location>
    </subcellularLocation>
</comment>
<dbReference type="Pfam" id="PF22692">
    <property type="entry name" value="LlgE_F_G_D1"/>
    <property type="match status" value="1"/>
</dbReference>
<gene>
    <name evidence="6" type="ORF">JOC77_000113</name>
</gene>
<comment type="similarity">
    <text evidence="1 2">Belongs to the flagella basal body rod proteins family.</text>
</comment>
<feature type="domain" description="Flagellar basal body rod protein N-terminal" evidence="3">
    <location>
        <begin position="7"/>
        <end position="35"/>
    </location>
</feature>
<keyword evidence="6" id="KW-0282">Flagellum</keyword>
<dbReference type="Proteomes" id="UP000823486">
    <property type="component" value="Unassembled WGS sequence"/>
</dbReference>
<organism evidence="6 7">
    <name type="scientific">Peribacillus deserti</name>
    <dbReference type="NCBI Taxonomy" id="673318"/>
    <lineage>
        <taxon>Bacteria</taxon>
        <taxon>Bacillati</taxon>
        <taxon>Bacillota</taxon>
        <taxon>Bacilli</taxon>
        <taxon>Bacillales</taxon>
        <taxon>Bacillaceae</taxon>
        <taxon>Peribacillus</taxon>
    </lineage>
</organism>
<dbReference type="PANTHER" id="PTHR30435:SF19">
    <property type="entry name" value="FLAGELLAR BASAL-BODY ROD PROTEIN FLGG"/>
    <property type="match status" value="1"/>
</dbReference>
<dbReference type="RefSeq" id="WP_204537398.1">
    <property type="nucleotide sequence ID" value="NZ_JAFBFI010000001.1"/>
</dbReference>
<evidence type="ECO:0000259" key="3">
    <source>
        <dbReference type="Pfam" id="PF00460"/>
    </source>
</evidence>
<dbReference type="SUPFAM" id="SSF117143">
    <property type="entry name" value="Flagellar hook protein flgE"/>
    <property type="match status" value="1"/>
</dbReference>
<evidence type="ECO:0000256" key="1">
    <source>
        <dbReference type="ARBA" id="ARBA00009677"/>
    </source>
</evidence>
<keyword evidence="7" id="KW-1185">Reference proteome</keyword>
<dbReference type="InterPro" id="IPR001444">
    <property type="entry name" value="Flag_bb_rod_N"/>
</dbReference>
<dbReference type="InterPro" id="IPR010930">
    <property type="entry name" value="Flg_bb/hook_C_dom"/>
</dbReference>
<comment type="caution">
    <text evidence="6">The sequence shown here is derived from an EMBL/GenBank/DDBJ whole genome shotgun (WGS) entry which is preliminary data.</text>
</comment>
<dbReference type="InterPro" id="IPR053967">
    <property type="entry name" value="LlgE_F_G-like_D1"/>
</dbReference>
<keyword evidence="6" id="KW-0966">Cell projection</keyword>
<sequence>MNRVMFTATNTLSQLQKKMDIISNNLGNIETTGYKRKETYFNDLLAQEFKNQGRDDKEKGRLTPIGIRMGTGAKISQSRLVLTQGSLKTTDRNLDAALTKNDQFFKIRGDQNTVQFTRDGAFYLSPTDASGNSMALVTGNGQAVLDEFDRPIVIGGEINNISFTENGQLRAATENRGVQTFELGIISVKKPQFLEQKGTNLYALPQGLNTLGVTEEEVFTRLEGGLRGEISMQQGVLENSNVELSKEMTDLMNVQRSYQFQARTITMADQMAGLVNGIR</sequence>
<dbReference type="EMBL" id="JAFBFI010000001">
    <property type="protein sequence ID" value="MBM7690710.1"/>
    <property type="molecule type" value="Genomic_DNA"/>
</dbReference>
<dbReference type="Pfam" id="PF06429">
    <property type="entry name" value="Flg_bbr_C"/>
    <property type="match status" value="1"/>
</dbReference>
<name>A0ABS2QC27_9BACI</name>
<dbReference type="InterPro" id="IPR020013">
    <property type="entry name" value="Flagellar_FlgE/F/G"/>
</dbReference>
<feature type="domain" description="Flagellar hook protein FlgE/F/G-like D1" evidence="5">
    <location>
        <begin position="102"/>
        <end position="170"/>
    </location>
</feature>
<keyword evidence="2" id="KW-0975">Bacterial flagellum</keyword>
<feature type="domain" description="Flagellar basal-body/hook protein C-terminal" evidence="4">
    <location>
        <begin position="233"/>
        <end position="275"/>
    </location>
</feature>
<evidence type="ECO:0000313" key="6">
    <source>
        <dbReference type="EMBL" id="MBM7690710.1"/>
    </source>
</evidence>